<feature type="non-terminal residue" evidence="1">
    <location>
        <position position="51"/>
    </location>
</feature>
<proteinExistence type="predicted"/>
<name>A0A0B6XWA9_9EUPU</name>
<gene>
    <name evidence="1" type="primary">ORF1661</name>
</gene>
<dbReference type="AlphaFoldDB" id="A0A0B6XWA9"/>
<dbReference type="EMBL" id="HACG01000710">
    <property type="protein sequence ID" value="CEK47575.1"/>
    <property type="molecule type" value="Transcribed_RNA"/>
</dbReference>
<evidence type="ECO:0000313" key="1">
    <source>
        <dbReference type="EMBL" id="CEK47575.1"/>
    </source>
</evidence>
<accession>A0A0B6XWA9</accession>
<sequence>MLKMFLSGLRVQAKKLLDEDFDESEIDLFVSKGKMVRSKSENKLNGQPSYY</sequence>
<reference evidence="1" key="1">
    <citation type="submission" date="2014-12" db="EMBL/GenBank/DDBJ databases">
        <title>Insight into the proteome of Arion vulgaris.</title>
        <authorList>
            <person name="Aradska J."/>
            <person name="Bulat T."/>
            <person name="Smidak R."/>
            <person name="Sarate P."/>
            <person name="Gangsoo J."/>
            <person name="Sialana F."/>
            <person name="Bilban M."/>
            <person name="Lubec G."/>
        </authorList>
    </citation>
    <scope>NUCLEOTIDE SEQUENCE</scope>
    <source>
        <tissue evidence="1">Skin</tissue>
    </source>
</reference>
<organism evidence="1">
    <name type="scientific">Arion vulgaris</name>
    <dbReference type="NCBI Taxonomy" id="1028688"/>
    <lineage>
        <taxon>Eukaryota</taxon>
        <taxon>Metazoa</taxon>
        <taxon>Spiralia</taxon>
        <taxon>Lophotrochozoa</taxon>
        <taxon>Mollusca</taxon>
        <taxon>Gastropoda</taxon>
        <taxon>Heterobranchia</taxon>
        <taxon>Euthyneura</taxon>
        <taxon>Panpulmonata</taxon>
        <taxon>Eupulmonata</taxon>
        <taxon>Stylommatophora</taxon>
        <taxon>Helicina</taxon>
        <taxon>Arionoidea</taxon>
        <taxon>Arionidae</taxon>
        <taxon>Arion</taxon>
    </lineage>
</organism>
<protein>
    <submittedName>
        <fullName evidence="1">Uncharacterized protein</fullName>
    </submittedName>
</protein>